<dbReference type="GO" id="GO:0035338">
    <property type="term" value="P:long-chain fatty-acyl-CoA biosynthetic process"/>
    <property type="evidence" value="ECO:0007669"/>
    <property type="project" value="UniProtKB-UniRule"/>
</dbReference>
<keyword evidence="3 10" id="KW-0808">Transferase</keyword>
<dbReference type="Pfam" id="PF01151">
    <property type="entry name" value="ELO"/>
    <property type="match status" value="1"/>
</dbReference>
<comment type="similarity">
    <text evidence="10">Belongs to the ELO family. ELOVL4 subfamily.</text>
</comment>
<dbReference type="PANTHER" id="PTHR11157">
    <property type="entry name" value="FATTY ACID ACYL TRANSFERASE-RELATED"/>
    <property type="match status" value="1"/>
</dbReference>
<dbReference type="InterPro" id="IPR002076">
    <property type="entry name" value="ELO_fam"/>
</dbReference>
<evidence type="ECO:0000256" key="5">
    <source>
        <dbReference type="ARBA" id="ARBA00022832"/>
    </source>
</evidence>
<dbReference type="GO" id="GO:0030148">
    <property type="term" value="P:sphingolipid biosynthetic process"/>
    <property type="evidence" value="ECO:0007669"/>
    <property type="project" value="TreeGrafter"/>
</dbReference>
<evidence type="ECO:0000256" key="6">
    <source>
        <dbReference type="ARBA" id="ARBA00022989"/>
    </source>
</evidence>
<comment type="subunit">
    <text evidence="10">Oligomer.</text>
</comment>
<feature type="compositionally biased region" description="Basic and acidic residues" evidence="12">
    <location>
        <begin position="375"/>
        <end position="385"/>
    </location>
</feature>
<keyword evidence="9 10" id="KW-0275">Fatty acid biosynthesis</keyword>
<evidence type="ECO:0000313" key="13">
    <source>
        <dbReference type="Proteomes" id="UP000515208"/>
    </source>
</evidence>
<dbReference type="GO" id="GO:0034626">
    <property type="term" value="P:fatty acid elongation, polyunsaturated fatty acid"/>
    <property type="evidence" value="ECO:0007669"/>
    <property type="project" value="UniProtKB-UniRule"/>
</dbReference>
<keyword evidence="6 10" id="KW-1133">Transmembrane helix</keyword>
<comment type="catalytic activity">
    <reaction evidence="10 11">
        <text>a very-long-chain acyl-CoA + malonyl-CoA + H(+) = a very-long-chain 3-oxoacyl-CoA + CO2 + CoA</text>
        <dbReference type="Rhea" id="RHEA:32727"/>
        <dbReference type="ChEBI" id="CHEBI:15378"/>
        <dbReference type="ChEBI" id="CHEBI:16526"/>
        <dbReference type="ChEBI" id="CHEBI:57287"/>
        <dbReference type="ChEBI" id="CHEBI:57384"/>
        <dbReference type="ChEBI" id="CHEBI:90725"/>
        <dbReference type="ChEBI" id="CHEBI:90736"/>
        <dbReference type="EC" id="2.3.1.199"/>
    </reaction>
</comment>
<dbReference type="GeneID" id="104999704"/>
<comment type="subcellular location">
    <subcellularLocation>
        <location evidence="10">Endoplasmic reticulum membrane</location>
        <topology evidence="10">Multi-pass membrane protein</topology>
    </subcellularLocation>
    <subcellularLocation>
        <location evidence="1">Membrane</location>
        <topology evidence="1">Multi-pass membrane protein</topology>
    </subcellularLocation>
</comment>
<dbReference type="GO" id="GO:0009922">
    <property type="term" value="F:fatty acid elongase activity"/>
    <property type="evidence" value="ECO:0007669"/>
    <property type="project" value="UniProtKB-UniRule"/>
</dbReference>
<evidence type="ECO:0000256" key="10">
    <source>
        <dbReference type="HAMAP-Rule" id="MF_03204"/>
    </source>
</evidence>
<dbReference type="HAMAP" id="MF_03204">
    <property type="entry name" value="VLCF_elongase_4"/>
    <property type="match status" value="1"/>
</dbReference>
<keyword evidence="13" id="KW-1185">Reference proteome</keyword>
<keyword evidence="4 10" id="KW-0812">Transmembrane</keyword>
<evidence type="ECO:0000313" key="14">
    <source>
        <dbReference type="RefSeq" id="XP_010853569.1"/>
    </source>
</evidence>
<dbReference type="GO" id="GO:0006636">
    <property type="term" value="P:unsaturated fatty acid biosynthetic process"/>
    <property type="evidence" value="ECO:0007669"/>
    <property type="project" value="UniProtKB-UniRule"/>
</dbReference>
<comment type="pathway">
    <text evidence="10">Lipid metabolism; fatty acid biosynthesis.</text>
</comment>
<dbReference type="KEGG" id="bbis:104999704"/>
<feature type="compositionally biased region" description="Basic residues" evidence="12">
    <location>
        <begin position="386"/>
        <end position="395"/>
    </location>
</feature>
<dbReference type="GO" id="GO:0042761">
    <property type="term" value="P:very long-chain fatty acid biosynthetic process"/>
    <property type="evidence" value="ECO:0007669"/>
    <property type="project" value="UniProtKB-UniRule"/>
</dbReference>
<organism evidence="13 14">
    <name type="scientific">Bison bison bison</name>
    <name type="common">North American plains bison</name>
    <dbReference type="NCBI Taxonomy" id="43346"/>
    <lineage>
        <taxon>Eukaryota</taxon>
        <taxon>Metazoa</taxon>
        <taxon>Chordata</taxon>
        <taxon>Craniata</taxon>
        <taxon>Vertebrata</taxon>
        <taxon>Euteleostomi</taxon>
        <taxon>Mammalia</taxon>
        <taxon>Eutheria</taxon>
        <taxon>Laurasiatheria</taxon>
        <taxon>Artiodactyla</taxon>
        <taxon>Ruminantia</taxon>
        <taxon>Pecora</taxon>
        <taxon>Bovidae</taxon>
        <taxon>Bovinae</taxon>
        <taxon>Bison</taxon>
    </lineage>
</organism>
<evidence type="ECO:0000256" key="7">
    <source>
        <dbReference type="ARBA" id="ARBA00023098"/>
    </source>
</evidence>
<evidence type="ECO:0000256" key="1">
    <source>
        <dbReference type="ARBA" id="ARBA00004141"/>
    </source>
</evidence>
<evidence type="ECO:0000256" key="2">
    <source>
        <dbReference type="ARBA" id="ARBA00022516"/>
    </source>
</evidence>
<protein>
    <recommendedName>
        <fullName evidence="10">Elongation of very long chain fatty acids protein 4</fullName>
        <ecNumber evidence="10">2.3.1.199</ecNumber>
    </recommendedName>
    <alternativeName>
        <fullName evidence="10">3-keto acyl-CoA synthase ELOVL4</fullName>
    </alternativeName>
    <alternativeName>
        <fullName evidence="10">ELOVL fatty acid elongase 4</fullName>
        <shortName evidence="10">ELOVL FA elongase 4</shortName>
    </alternativeName>
    <alternativeName>
        <fullName evidence="10">Very long chain 3-ketoacyl-CoA synthase 4</fullName>
    </alternativeName>
    <alternativeName>
        <fullName evidence="10">Very long chain 3-oxoacyl-CoA synthase 4</fullName>
    </alternativeName>
</protein>
<dbReference type="UniPathway" id="UPA00094"/>
<keyword evidence="10" id="KW-0256">Endoplasmic reticulum</keyword>
<dbReference type="InterPro" id="IPR033678">
    <property type="entry name" value="ELOVL4"/>
</dbReference>
<dbReference type="EC" id="2.3.1.199" evidence="10"/>
<accession>A0A6P3INE9</accession>
<dbReference type="PROSITE" id="PS01188">
    <property type="entry name" value="ELO"/>
    <property type="match status" value="1"/>
</dbReference>
<evidence type="ECO:0000256" key="4">
    <source>
        <dbReference type="ARBA" id="ARBA00022692"/>
    </source>
</evidence>
<dbReference type="OrthoDB" id="434092at2759"/>
<feature type="transmembrane region" description="Helical" evidence="10 11">
    <location>
        <begin position="240"/>
        <end position="258"/>
    </location>
</feature>
<dbReference type="AlphaFoldDB" id="A0A6P3INE9"/>
<dbReference type="Proteomes" id="UP000515208">
    <property type="component" value="Unplaced"/>
</dbReference>
<feature type="transmembrane region" description="Helical" evidence="10 11">
    <location>
        <begin position="156"/>
        <end position="175"/>
    </location>
</feature>
<feature type="transmembrane region" description="Helical" evidence="10 11">
    <location>
        <begin position="270"/>
        <end position="289"/>
    </location>
</feature>
<proteinExistence type="inferred from homology"/>
<comment type="domain">
    <text evidence="10">The C-terminal di-lysine motif may confer endoplasmic reticulum localization.</text>
</comment>
<evidence type="ECO:0000256" key="9">
    <source>
        <dbReference type="ARBA" id="ARBA00023160"/>
    </source>
</evidence>
<evidence type="ECO:0000256" key="3">
    <source>
        <dbReference type="ARBA" id="ARBA00022679"/>
    </source>
</evidence>
<evidence type="ECO:0000256" key="8">
    <source>
        <dbReference type="ARBA" id="ARBA00023136"/>
    </source>
</evidence>
<dbReference type="RefSeq" id="XP_010853569.1">
    <property type="nucleotide sequence ID" value="XM_010855267.1"/>
</dbReference>
<feature type="region of interest" description="Disordered" evidence="12">
    <location>
        <begin position="1"/>
        <end position="23"/>
    </location>
</feature>
<evidence type="ECO:0000256" key="11">
    <source>
        <dbReference type="RuleBase" id="RU361115"/>
    </source>
</evidence>
<comment type="function">
    <text evidence="10">Catalyzes the first and rate-limiting reaction of the four reactions that constitute the long-chain fatty acids elongation cycle. This endoplasmic reticulum-bound enzymatic process allows the addition of 2 carbons to the chain of long- and very long-chain fatty acids (VLCFAs) per cycle. Condensing enzyme that specifically elongates C24:0 and C26:0 acyl-CoAs. May participate to the production of saturated and monounsaturated VLCFAs of different chain lengths that are involved in multiple biological processes as precursors of membrane lipids and lipid mediators. May play a critical role in early brain and skin development.</text>
</comment>
<dbReference type="GO" id="GO:0019367">
    <property type="term" value="P:fatty acid elongation, saturated fatty acid"/>
    <property type="evidence" value="ECO:0007669"/>
    <property type="project" value="UniProtKB-UniRule"/>
</dbReference>
<feature type="short sequence motif" description="Di-lysine motif" evidence="10">
    <location>
        <begin position="391"/>
        <end position="395"/>
    </location>
</feature>
<keyword evidence="7 10" id="KW-0443">Lipid metabolism</keyword>
<feature type="transmembrane region" description="Helical" evidence="10 11">
    <location>
        <begin position="327"/>
        <end position="348"/>
    </location>
</feature>
<dbReference type="GO" id="GO:0005789">
    <property type="term" value="C:endoplasmic reticulum membrane"/>
    <property type="evidence" value="ECO:0007669"/>
    <property type="project" value="UniProtKB-SubCell"/>
</dbReference>
<dbReference type="InterPro" id="IPR030457">
    <property type="entry name" value="ELO_CS"/>
</dbReference>
<gene>
    <name evidence="10 14" type="primary">ELOVL4</name>
</gene>
<feature type="compositionally biased region" description="Polar residues" evidence="12">
    <location>
        <begin position="365"/>
        <end position="374"/>
    </location>
</feature>
<name>A0A6P3INE9_BISBB</name>
<dbReference type="PANTHER" id="PTHR11157:SF12">
    <property type="entry name" value="ELONGATION OF VERY LONG CHAIN FATTY ACIDS PROTEIN 4"/>
    <property type="match status" value="1"/>
</dbReference>
<dbReference type="GO" id="GO:0034625">
    <property type="term" value="P:fatty acid elongation, monounsaturated fatty acid"/>
    <property type="evidence" value="ECO:0007669"/>
    <property type="project" value="TreeGrafter"/>
</dbReference>
<keyword evidence="2 10" id="KW-0444">Lipid biosynthesis</keyword>
<reference evidence="14" key="1">
    <citation type="submission" date="2025-08" db="UniProtKB">
        <authorList>
            <consortium name="RefSeq"/>
        </authorList>
    </citation>
    <scope>IDENTIFICATION</scope>
    <source>
        <tissue evidence="14">Blood</tissue>
    </source>
</reference>
<feature type="transmembrane region" description="Helical" evidence="10 11">
    <location>
        <begin position="126"/>
        <end position="144"/>
    </location>
</feature>
<feature type="region of interest" description="Disordered" evidence="12">
    <location>
        <begin position="357"/>
        <end position="395"/>
    </location>
</feature>
<dbReference type="CTD" id="6785"/>
<keyword evidence="5 10" id="KW-0276">Fatty acid metabolism</keyword>
<evidence type="ECO:0000256" key="12">
    <source>
        <dbReference type="SAM" id="MobiDB-lite"/>
    </source>
</evidence>
<sequence>MIDKYGPKHVAHQPCPQDSHPSPVLFSKMHPGRMRGHLWAGGRLLRSGLEGEGGGKGAGDAVSRMQALRSQLEPGAGPPHPVAAHLPGSDRSLRLRGLLPAARANLEDSRLSKTDKRVENWPLMQSPLPTLCISTLYLLFVWLGPKWMKDREPFQMRLVLILYNFGMVLLNLFIFRELLMGSYNAGYSYICQTVDYSDNIHEVRIAAALWWYFISKGIEYLDTVFFILRKKNNQVSFLHVYHHCTMFTLWWIGIKWVAGGQAFFGAQINSFIHVIMYSYYGLAAFGPWIQKYLWWKRYLTMLQLVQFHVTIGHTALSLYTDCPFPKWMHWALIVYAVSFIFLFLNFYVRTYKEPKKAKPGKRATNGISANGVNKSENHLVVENGKKQKNGKAKGE</sequence>
<feature type="transmembrane region" description="Helical" evidence="10 11">
    <location>
        <begin position="209"/>
        <end position="228"/>
    </location>
</feature>
<feature type="transmembrane region" description="Helical" evidence="10 11">
    <location>
        <begin position="301"/>
        <end position="321"/>
    </location>
</feature>
<keyword evidence="8 10" id="KW-0472">Membrane</keyword>